<feature type="domain" description="DH" evidence="2">
    <location>
        <begin position="155"/>
        <end position="381"/>
    </location>
</feature>
<feature type="region of interest" description="Disordered" evidence="1">
    <location>
        <begin position="188"/>
        <end position="225"/>
    </location>
</feature>
<sequence>MTSTPEERKTRGSSEEQLSDALPAQTIPSPPPRSPLRPAPRTRTDSLARPSKANPGSLPELLDSDTIFMPLLRHRSLGSLSGLLDSLTQSDPSAVVVDVEEKAQLDETGKPFSSDPASNSPLPLSPIDTLESVSTDASSLLAPTVNAQTTVPISKRTHALLELLSSERAYASDLALIRAVHIPLAEGRPARLQGPSDQGSSTLQSSRSSSASSSTSNGQAVAPPMSEEDVRNIFVNILDLSDFSDTFCQRLEEALGEIVEGGEGEDRVGRLFLDSIRELEKPYKAYITRHSLALSHYTALTTPTPSPSLQTYLQTIKSLTANLTHAWDIPSLLIKPVQRLLKYPLLLQTIYDETPDGHSDKANLKKAKEKMEEVARSVNENRRRWEIVKEVLDEGKKNEGAGESTVKRDKKKPGSVPLSVAASVKLGRMRSLSRKVSYGKGSVNAPPGVKEDPEEEANEEAEAVAAYESDLRALDKFVKTFAKASMEWATSTKTYYTRLLYWSRTFGRVIGVVDENDEGGRSQAFDAFVGVSADHVIPICEGVEKRIEDHLVPQLVKLTGTMNGPKKLLEAMHTLEPLHLSLLHRTYGGSGARPAPALLEASQSYVAIRGQLAEELPNYLELVEKGVRGCVGLFVSWQEDFWRDTKHVWCDLWDALREDGEELNGQVQLVRGEYGEVLVAPVQGGADVTMKQWWERWHPIHGDLETLHITKHVPRSSRESLGAKEKNGKPVKDKLAVLQPSSYYASPSSAPSTPTTPTSLLDYSEAEQRVKDPAQEALERSYLYAYTMGVTPPQKSPAFGSFTSTGRKSKVSHGAKDSTDSSVSQRIGKRPSTESFKSGKSAKSTVSGSGKSRKSHSSAATLVDGLGDIVASFSSKSTKAPVQKKSNPSMQSDRGPCLPPEYQAEELDLSGTPPGRTIRRPSFRRKWSDTIRPSSSSRREPSPAASLSRTPPIATPLASRSASLPLASDKEKDTVPKRNSSPMKKSSQQAQAPQKITSHGKSLYACRVVHRCEPPANVSYHSLPFFTLRPGTTLDILHESGHPSNHPDLPLFVDDGEDCLLLVRDRETHQIGWALASFLTPAAADAIDELIPEDLPDCVPSREVWTAAEEFPTFDAFKRHISNISSSDMSNGQYVQLVFEQVRRDIGLALNDLKKDFESRNIGHIQKVIEMAHHAAHARLFSTALRLYNGPKVKYNAAGVRVAWVQYYLAKLGRYYGCLARIAKLAEQSNGKLTYISKSGTRRYSLAAYAPRGLLGRTSHGIA</sequence>
<feature type="compositionally biased region" description="Polar residues" evidence="1">
    <location>
        <begin position="875"/>
        <end position="892"/>
    </location>
</feature>
<organism evidence="3 4">
    <name type="scientific">Heliocybe sulcata</name>
    <dbReference type="NCBI Taxonomy" id="5364"/>
    <lineage>
        <taxon>Eukaryota</taxon>
        <taxon>Fungi</taxon>
        <taxon>Dikarya</taxon>
        <taxon>Basidiomycota</taxon>
        <taxon>Agaricomycotina</taxon>
        <taxon>Agaricomycetes</taxon>
        <taxon>Gloeophyllales</taxon>
        <taxon>Gloeophyllaceae</taxon>
        <taxon>Heliocybe</taxon>
    </lineage>
</organism>
<evidence type="ECO:0000259" key="2">
    <source>
        <dbReference type="PROSITE" id="PS50010"/>
    </source>
</evidence>
<dbReference type="Proteomes" id="UP000305948">
    <property type="component" value="Unassembled WGS sequence"/>
</dbReference>
<feature type="region of interest" description="Disordered" evidence="1">
    <location>
        <begin position="437"/>
        <end position="459"/>
    </location>
</feature>
<feature type="compositionally biased region" description="Pro residues" evidence="1">
    <location>
        <begin position="28"/>
        <end position="38"/>
    </location>
</feature>
<dbReference type="InterPro" id="IPR000219">
    <property type="entry name" value="DH_dom"/>
</dbReference>
<dbReference type="SUPFAM" id="SSF48065">
    <property type="entry name" value="DBL homology domain (DH-domain)"/>
    <property type="match status" value="1"/>
</dbReference>
<dbReference type="OrthoDB" id="10256089at2759"/>
<dbReference type="PROSITE" id="PS50010">
    <property type="entry name" value="DH_2"/>
    <property type="match status" value="1"/>
</dbReference>
<feature type="compositionally biased region" description="Low complexity" evidence="1">
    <location>
        <begin position="196"/>
        <end position="216"/>
    </location>
</feature>
<name>A0A5C3MZ05_9AGAM</name>
<keyword evidence="4" id="KW-1185">Reference proteome</keyword>
<feature type="compositionally biased region" description="Low complexity" evidence="1">
    <location>
        <begin position="984"/>
        <end position="995"/>
    </location>
</feature>
<feature type="compositionally biased region" description="Polar residues" evidence="1">
    <location>
        <begin position="833"/>
        <end position="846"/>
    </location>
</feature>
<dbReference type="EMBL" id="ML213512">
    <property type="protein sequence ID" value="TFK50719.1"/>
    <property type="molecule type" value="Genomic_DNA"/>
</dbReference>
<dbReference type="GO" id="GO:0031991">
    <property type="term" value="P:regulation of actomyosin contractile ring contraction"/>
    <property type="evidence" value="ECO:0007669"/>
    <property type="project" value="TreeGrafter"/>
</dbReference>
<gene>
    <name evidence="3" type="ORF">OE88DRAFT_1735481</name>
</gene>
<feature type="region of interest" description="Disordered" evidence="1">
    <location>
        <begin position="875"/>
        <end position="997"/>
    </location>
</feature>
<dbReference type="SMART" id="SM00325">
    <property type="entry name" value="RhoGEF"/>
    <property type="match status" value="1"/>
</dbReference>
<dbReference type="Gene3D" id="1.20.900.10">
    <property type="entry name" value="Dbl homology (DH) domain"/>
    <property type="match status" value="1"/>
</dbReference>
<dbReference type="Gene3D" id="1.20.1270.60">
    <property type="entry name" value="Arfaptin homology (AH) domain/BAR domain"/>
    <property type="match status" value="1"/>
</dbReference>
<feature type="compositionally biased region" description="Basic and acidic residues" evidence="1">
    <location>
        <begin position="1"/>
        <end position="14"/>
    </location>
</feature>
<dbReference type="PANTHER" id="PTHR22834:SF20">
    <property type="entry name" value="SH3 DOMAIN-CONTAINING PROTEIN"/>
    <property type="match status" value="1"/>
</dbReference>
<feature type="region of interest" description="Disordered" evidence="1">
    <location>
        <begin position="396"/>
        <end position="416"/>
    </location>
</feature>
<evidence type="ECO:0000313" key="3">
    <source>
        <dbReference type="EMBL" id="TFK50719.1"/>
    </source>
</evidence>
<feature type="region of interest" description="Disordered" evidence="1">
    <location>
        <begin position="105"/>
        <end position="126"/>
    </location>
</feature>
<dbReference type="Pfam" id="PF00621">
    <property type="entry name" value="RhoGEF"/>
    <property type="match status" value="1"/>
</dbReference>
<dbReference type="InterPro" id="IPR051492">
    <property type="entry name" value="Dynamin-Rho_GEF"/>
</dbReference>
<evidence type="ECO:0000313" key="4">
    <source>
        <dbReference type="Proteomes" id="UP000305948"/>
    </source>
</evidence>
<evidence type="ECO:0000256" key="1">
    <source>
        <dbReference type="SAM" id="MobiDB-lite"/>
    </source>
</evidence>
<dbReference type="InterPro" id="IPR035899">
    <property type="entry name" value="DBL_dom_sf"/>
</dbReference>
<feature type="region of interest" description="Disordered" evidence="1">
    <location>
        <begin position="1"/>
        <end position="62"/>
    </location>
</feature>
<proteinExistence type="predicted"/>
<dbReference type="PANTHER" id="PTHR22834">
    <property type="entry name" value="NUCLEAR FUSION PROTEIN FUS2"/>
    <property type="match status" value="1"/>
</dbReference>
<protein>
    <recommendedName>
        <fullName evidence="2">DH domain-containing protein</fullName>
    </recommendedName>
</protein>
<dbReference type="GO" id="GO:0005085">
    <property type="term" value="F:guanyl-nucleotide exchange factor activity"/>
    <property type="evidence" value="ECO:0007669"/>
    <property type="project" value="InterPro"/>
</dbReference>
<dbReference type="AlphaFoldDB" id="A0A5C3MZ05"/>
<accession>A0A5C3MZ05</accession>
<dbReference type="InterPro" id="IPR027267">
    <property type="entry name" value="AH/BAR_dom_sf"/>
</dbReference>
<reference evidence="3 4" key="1">
    <citation type="journal article" date="2019" name="Nat. Ecol. Evol.">
        <title>Megaphylogeny resolves global patterns of mushroom evolution.</title>
        <authorList>
            <person name="Varga T."/>
            <person name="Krizsan K."/>
            <person name="Foldi C."/>
            <person name="Dima B."/>
            <person name="Sanchez-Garcia M."/>
            <person name="Sanchez-Ramirez S."/>
            <person name="Szollosi G.J."/>
            <person name="Szarkandi J.G."/>
            <person name="Papp V."/>
            <person name="Albert L."/>
            <person name="Andreopoulos W."/>
            <person name="Angelini C."/>
            <person name="Antonin V."/>
            <person name="Barry K.W."/>
            <person name="Bougher N.L."/>
            <person name="Buchanan P."/>
            <person name="Buyck B."/>
            <person name="Bense V."/>
            <person name="Catcheside P."/>
            <person name="Chovatia M."/>
            <person name="Cooper J."/>
            <person name="Damon W."/>
            <person name="Desjardin D."/>
            <person name="Finy P."/>
            <person name="Geml J."/>
            <person name="Haridas S."/>
            <person name="Hughes K."/>
            <person name="Justo A."/>
            <person name="Karasinski D."/>
            <person name="Kautmanova I."/>
            <person name="Kiss B."/>
            <person name="Kocsube S."/>
            <person name="Kotiranta H."/>
            <person name="LaButti K.M."/>
            <person name="Lechner B.E."/>
            <person name="Liimatainen K."/>
            <person name="Lipzen A."/>
            <person name="Lukacs Z."/>
            <person name="Mihaltcheva S."/>
            <person name="Morgado L.N."/>
            <person name="Niskanen T."/>
            <person name="Noordeloos M.E."/>
            <person name="Ohm R.A."/>
            <person name="Ortiz-Santana B."/>
            <person name="Ovrebo C."/>
            <person name="Racz N."/>
            <person name="Riley R."/>
            <person name="Savchenko A."/>
            <person name="Shiryaev A."/>
            <person name="Soop K."/>
            <person name="Spirin V."/>
            <person name="Szebenyi C."/>
            <person name="Tomsovsky M."/>
            <person name="Tulloss R.E."/>
            <person name="Uehling J."/>
            <person name="Grigoriev I.V."/>
            <person name="Vagvolgyi C."/>
            <person name="Papp T."/>
            <person name="Martin F.M."/>
            <person name="Miettinen O."/>
            <person name="Hibbett D.S."/>
            <person name="Nagy L.G."/>
        </authorList>
    </citation>
    <scope>NUCLEOTIDE SEQUENCE [LARGE SCALE GENOMIC DNA]</scope>
    <source>
        <strain evidence="3 4">OMC1185</strain>
    </source>
</reference>
<dbReference type="CDD" id="cd00160">
    <property type="entry name" value="RhoGEF"/>
    <property type="match status" value="1"/>
</dbReference>
<dbReference type="GO" id="GO:0005737">
    <property type="term" value="C:cytoplasm"/>
    <property type="evidence" value="ECO:0007669"/>
    <property type="project" value="TreeGrafter"/>
</dbReference>
<feature type="compositionally biased region" description="Low complexity" evidence="1">
    <location>
        <begin position="932"/>
        <end position="967"/>
    </location>
</feature>
<dbReference type="GO" id="GO:0032955">
    <property type="term" value="P:regulation of division septum assembly"/>
    <property type="evidence" value="ECO:0007669"/>
    <property type="project" value="TreeGrafter"/>
</dbReference>
<feature type="region of interest" description="Disordered" evidence="1">
    <location>
        <begin position="795"/>
        <end position="858"/>
    </location>
</feature>
<dbReference type="STRING" id="5364.A0A5C3MZ05"/>